<feature type="region of interest" description="Disordered" evidence="1">
    <location>
        <begin position="225"/>
        <end position="260"/>
    </location>
</feature>
<dbReference type="Proteomes" id="UP000298061">
    <property type="component" value="Unassembled WGS sequence"/>
</dbReference>
<feature type="region of interest" description="Disordered" evidence="1">
    <location>
        <begin position="108"/>
        <end position="148"/>
    </location>
</feature>
<sequence length="767" mass="82155">MTSYPGPIYPALNQQSGDVDMRICEESTIAMLEDRTGPNAIWCSDRPQNASGMLVEADGQDAGSTTAASHTVQVVKDGAAYAEMKQDPAAAASDTHIGLLDVRGPIESFFDDERPPKAAEGDAGGPQMTHSSSPAHVSSTPILARSSSPPSSVIFDMRAARGFDVDLVSTHTRFMFGLGMFFCSLAHVDKQAGSDEEWGAYTSPPPSEDALKCIDHSNDLSFTTKVSTMSGEDTSGYEDLSSRNVETPSTASPDSPRNAEIRTAPQSDVHAEGWACICDPHTENIERATSLSAPSKDEAAIETAPRSAILTDLSMSDATSNATNLANSPPSTGSPSTCLAMPLSPASLPMMPPAFDVALLPLKDASVPEESATPPRSPLPCSSPLPASSLPVSPSPAASASLDDNTAAVATTDSSVLGFAIPPFSRSSSLFAATEKRVEDDAQQEDPLDVDEEIPLRIMSSPGPLFLRDERMVSSSPLKSDNILGKRPGSPLAGKGSELSGHDRPENTPIKRLRREDIFSSPPRPPPAPKRATLASQRLSRKKLATPFRSPLMARPIMSVKTEARDPTVPPTPSSAKIHETSMQTEASSSRAASVKPTYTDKPSVTKTMTTLALASKAASQFRSPFAAGNVPSDSRNAILPTQTIQVLERKLTALRRAVKIKADDDEEKLETLALKWREAGREAAYEFWSIVRDIPQEDGASKKDSGWAGGWGYDEDDKVKKEENDHISLEVETEKAEETLGLMLRRLGIDPETLGWNEEQEIFLDD</sequence>
<keyword evidence="3" id="KW-1185">Reference proteome</keyword>
<feature type="compositionally biased region" description="Polar residues" evidence="1">
    <location>
        <begin position="581"/>
        <end position="592"/>
    </location>
</feature>
<organism evidence="2 3">
    <name type="scientific">Hericium alpestre</name>
    <dbReference type="NCBI Taxonomy" id="135208"/>
    <lineage>
        <taxon>Eukaryota</taxon>
        <taxon>Fungi</taxon>
        <taxon>Dikarya</taxon>
        <taxon>Basidiomycota</taxon>
        <taxon>Agaricomycotina</taxon>
        <taxon>Agaricomycetes</taxon>
        <taxon>Russulales</taxon>
        <taxon>Hericiaceae</taxon>
        <taxon>Hericium</taxon>
    </lineage>
</organism>
<evidence type="ECO:0000313" key="2">
    <source>
        <dbReference type="EMBL" id="TFY79209.1"/>
    </source>
</evidence>
<dbReference type="OrthoDB" id="27934at2759"/>
<dbReference type="AlphaFoldDB" id="A0A4Z0A098"/>
<evidence type="ECO:0000313" key="3">
    <source>
        <dbReference type="Proteomes" id="UP000298061"/>
    </source>
</evidence>
<dbReference type="STRING" id="135208.A0A4Z0A098"/>
<protein>
    <submittedName>
        <fullName evidence="2">Uncharacterized protein</fullName>
    </submittedName>
</protein>
<comment type="caution">
    <text evidence="2">The sequence shown here is derived from an EMBL/GenBank/DDBJ whole genome shotgun (WGS) entry which is preliminary data.</text>
</comment>
<name>A0A4Z0A098_9AGAM</name>
<feature type="region of interest" description="Disordered" evidence="1">
    <location>
        <begin position="474"/>
        <end position="603"/>
    </location>
</feature>
<evidence type="ECO:0000256" key="1">
    <source>
        <dbReference type="SAM" id="MobiDB-lite"/>
    </source>
</evidence>
<dbReference type="Gene3D" id="6.10.140.1020">
    <property type="match status" value="1"/>
</dbReference>
<feature type="compositionally biased region" description="Basic and acidic residues" evidence="1">
    <location>
        <begin position="111"/>
        <end position="120"/>
    </location>
</feature>
<proteinExistence type="predicted"/>
<feature type="region of interest" description="Disordered" evidence="1">
    <location>
        <begin position="366"/>
        <end position="400"/>
    </location>
</feature>
<reference evidence="2 3" key="1">
    <citation type="submission" date="2019-02" db="EMBL/GenBank/DDBJ databases">
        <title>Genome sequencing of the rare red list fungi Hericium alpestre (H. flagellum).</title>
        <authorList>
            <person name="Buettner E."/>
            <person name="Kellner H."/>
        </authorList>
    </citation>
    <scope>NUCLEOTIDE SEQUENCE [LARGE SCALE GENOMIC DNA]</scope>
    <source>
        <strain evidence="2 3">DSM 108284</strain>
    </source>
</reference>
<feature type="compositionally biased region" description="Polar residues" evidence="1">
    <location>
        <begin position="128"/>
        <end position="148"/>
    </location>
</feature>
<gene>
    <name evidence="2" type="ORF">EWM64_g4807</name>
</gene>
<feature type="compositionally biased region" description="Low complexity" evidence="1">
    <location>
        <begin position="384"/>
        <end position="400"/>
    </location>
</feature>
<feature type="compositionally biased region" description="Polar residues" evidence="1">
    <location>
        <begin position="242"/>
        <end position="255"/>
    </location>
</feature>
<accession>A0A4Z0A098</accession>
<dbReference type="EMBL" id="SFCI01000540">
    <property type="protein sequence ID" value="TFY79209.1"/>
    <property type="molecule type" value="Genomic_DNA"/>
</dbReference>